<dbReference type="EMBL" id="JBHSYS010000002">
    <property type="protein sequence ID" value="MFC6957133.1"/>
    <property type="molecule type" value="Genomic_DNA"/>
</dbReference>
<gene>
    <name evidence="1" type="ORF">ACFQS3_07995</name>
</gene>
<dbReference type="RefSeq" id="WP_382348177.1">
    <property type="nucleotide sequence ID" value="NZ_JBHMBP010000002.1"/>
</dbReference>
<protein>
    <submittedName>
        <fullName evidence="1">Uncharacterized protein</fullName>
    </submittedName>
</protein>
<proteinExistence type="predicted"/>
<name>A0ABW2D8R5_9ACTN</name>
<evidence type="ECO:0000313" key="2">
    <source>
        <dbReference type="Proteomes" id="UP001596470"/>
    </source>
</evidence>
<accession>A0ABW2D8R5</accession>
<keyword evidence="2" id="KW-1185">Reference proteome</keyword>
<dbReference type="Proteomes" id="UP001596470">
    <property type="component" value="Unassembled WGS sequence"/>
</dbReference>
<reference evidence="2" key="1">
    <citation type="journal article" date="2019" name="Int. J. Syst. Evol. Microbiol.">
        <title>The Global Catalogue of Microorganisms (GCM) 10K type strain sequencing project: providing services to taxonomists for standard genome sequencing and annotation.</title>
        <authorList>
            <consortium name="The Broad Institute Genomics Platform"/>
            <consortium name="The Broad Institute Genome Sequencing Center for Infectious Disease"/>
            <person name="Wu L."/>
            <person name="Ma J."/>
        </authorList>
    </citation>
    <scope>NUCLEOTIDE SEQUENCE [LARGE SCALE GENOMIC DNA]</scope>
    <source>
        <strain evidence="2">KACC 12634</strain>
    </source>
</reference>
<organism evidence="1 2">
    <name type="scientific">Glycomyces mayteni</name>
    <dbReference type="NCBI Taxonomy" id="543887"/>
    <lineage>
        <taxon>Bacteria</taxon>
        <taxon>Bacillati</taxon>
        <taxon>Actinomycetota</taxon>
        <taxon>Actinomycetes</taxon>
        <taxon>Glycomycetales</taxon>
        <taxon>Glycomycetaceae</taxon>
        <taxon>Glycomyces</taxon>
    </lineage>
</organism>
<comment type="caution">
    <text evidence="1">The sequence shown here is derived from an EMBL/GenBank/DDBJ whole genome shotgun (WGS) entry which is preliminary data.</text>
</comment>
<evidence type="ECO:0000313" key="1">
    <source>
        <dbReference type="EMBL" id="MFC6957133.1"/>
    </source>
</evidence>
<sequence length="89" mass="9702">MNMGQSGMLFVFGMSLLVTAIIITGIAFAASAAKSRAAQERAEGYRELAEKASVDATEVRAALIEVKGRLAAVERLLKDRDRTERELFL</sequence>